<dbReference type="InterPro" id="IPR021517">
    <property type="entry name" value="DUF3180"/>
</dbReference>
<keyword evidence="2" id="KW-1133">Transmembrane helix</keyword>
<evidence type="ECO:0000313" key="4">
    <source>
        <dbReference type="Proteomes" id="UP001500575"/>
    </source>
</evidence>
<feature type="transmembrane region" description="Helical" evidence="2">
    <location>
        <begin position="65"/>
        <end position="82"/>
    </location>
</feature>
<protein>
    <recommendedName>
        <fullName evidence="5">DUF3180 domain-containing protein</fullName>
    </recommendedName>
</protein>
<name>A0ABN2YS79_9ACTN</name>
<gene>
    <name evidence="3" type="ORF">GCM10009843_35240</name>
</gene>
<comment type="caution">
    <text evidence="3">The sequence shown here is derived from an EMBL/GenBank/DDBJ whole genome shotgun (WGS) entry which is preliminary data.</text>
</comment>
<keyword evidence="2" id="KW-0472">Membrane</keyword>
<sequence>MRDQPDPPEESDGERSPSPPGTLRQLGPGAIVLALCAGLVCGWLVRRVASYAGSTGPLVTWTQPAVLFLAAGILGLLVWHTRRVLRDAPAGRPEAHRLVNRLVLARASALAGAFVAGGYLGYALSWLGVGAELASQRALRSGLAGLGGLLVLMMSLWLERACRVPEADDAS</sequence>
<keyword evidence="4" id="KW-1185">Reference proteome</keyword>
<evidence type="ECO:0000256" key="2">
    <source>
        <dbReference type="SAM" id="Phobius"/>
    </source>
</evidence>
<feature type="transmembrane region" description="Helical" evidence="2">
    <location>
        <begin position="138"/>
        <end position="158"/>
    </location>
</feature>
<dbReference type="RefSeq" id="WP_344305129.1">
    <property type="nucleotide sequence ID" value="NZ_BAAAQQ010000013.1"/>
</dbReference>
<dbReference type="EMBL" id="BAAAQQ010000013">
    <property type="protein sequence ID" value="GAA2131561.1"/>
    <property type="molecule type" value="Genomic_DNA"/>
</dbReference>
<feature type="region of interest" description="Disordered" evidence="1">
    <location>
        <begin position="1"/>
        <end position="21"/>
    </location>
</feature>
<reference evidence="3 4" key="1">
    <citation type="journal article" date="2019" name="Int. J. Syst. Evol. Microbiol.">
        <title>The Global Catalogue of Microorganisms (GCM) 10K type strain sequencing project: providing services to taxonomists for standard genome sequencing and annotation.</title>
        <authorList>
            <consortium name="The Broad Institute Genomics Platform"/>
            <consortium name="The Broad Institute Genome Sequencing Center for Infectious Disease"/>
            <person name="Wu L."/>
            <person name="Ma J."/>
        </authorList>
    </citation>
    <scope>NUCLEOTIDE SEQUENCE [LARGE SCALE GENOMIC DNA]</scope>
    <source>
        <strain evidence="3 4">JCM 16021</strain>
    </source>
</reference>
<feature type="transmembrane region" description="Helical" evidence="2">
    <location>
        <begin position="103"/>
        <end position="126"/>
    </location>
</feature>
<organism evidence="3 4">
    <name type="scientific">Nocardioides bigeumensis</name>
    <dbReference type="NCBI Taxonomy" id="433657"/>
    <lineage>
        <taxon>Bacteria</taxon>
        <taxon>Bacillati</taxon>
        <taxon>Actinomycetota</taxon>
        <taxon>Actinomycetes</taxon>
        <taxon>Propionibacteriales</taxon>
        <taxon>Nocardioidaceae</taxon>
        <taxon>Nocardioides</taxon>
    </lineage>
</organism>
<dbReference type="Proteomes" id="UP001500575">
    <property type="component" value="Unassembled WGS sequence"/>
</dbReference>
<evidence type="ECO:0008006" key="5">
    <source>
        <dbReference type="Google" id="ProtNLM"/>
    </source>
</evidence>
<evidence type="ECO:0000256" key="1">
    <source>
        <dbReference type="SAM" id="MobiDB-lite"/>
    </source>
</evidence>
<accession>A0ABN2YS79</accession>
<proteinExistence type="predicted"/>
<dbReference type="Pfam" id="PF11377">
    <property type="entry name" value="DUF3180"/>
    <property type="match status" value="1"/>
</dbReference>
<keyword evidence="2" id="KW-0812">Transmembrane</keyword>
<feature type="transmembrane region" description="Helical" evidence="2">
    <location>
        <begin position="26"/>
        <end position="45"/>
    </location>
</feature>
<evidence type="ECO:0000313" key="3">
    <source>
        <dbReference type="EMBL" id="GAA2131561.1"/>
    </source>
</evidence>
<feature type="compositionally biased region" description="Acidic residues" evidence="1">
    <location>
        <begin position="1"/>
        <end position="12"/>
    </location>
</feature>